<reference evidence="5 9" key="3">
    <citation type="submission" date="2018-03" db="EMBL/GenBank/DDBJ databases">
        <title>Genomic Encyclopedia of Archaeal and Bacterial Type Strains, Phase II (KMG-II): from individual species to whole genera.</title>
        <authorList>
            <person name="Goeker M."/>
        </authorList>
    </citation>
    <scope>NUCLEOTIDE SEQUENCE [LARGE SCALE GENOMIC DNA]</scope>
    <source>
        <strain evidence="5 9">DSM 22727</strain>
    </source>
</reference>
<dbReference type="Pfam" id="PF13673">
    <property type="entry name" value="Acetyltransf_10"/>
    <property type="match status" value="1"/>
</dbReference>
<feature type="domain" description="N-acetyltransferase" evidence="1">
    <location>
        <begin position="4"/>
        <end position="153"/>
    </location>
</feature>
<dbReference type="EMBL" id="BBLG01000001">
    <property type="protein sequence ID" value="GAK75282.1"/>
    <property type="molecule type" value="Genomic_DNA"/>
</dbReference>
<reference evidence="4 6" key="2">
    <citation type="submission" date="2014-07" db="EMBL/GenBank/DDBJ databases">
        <title>Draft genome sequence of Nonlabens ulvanivorans, an ulvan degrading bacterium.</title>
        <authorList>
            <person name="Kopel M."/>
            <person name="Helbert W."/>
            <person name="Henrissat B."/>
            <person name="Doniger T."/>
            <person name="Banin E."/>
        </authorList>
    </citation>
    <scope>NUCLEOTIDE SEQUENCE [LARGE SCALE GENOMIC DNA]</scope>
    <source>
        <strain evidence="4 6">PLR</strain>
    </source>
</reference>
<evidence type="ECO:0000313" key="5">
    <source>
        <dbReference type="EMBL" id="PRX14883.1"/>
    </source>
</evidence>
<dbReference type="EMBL" id="PVNA01000001">
    <property type="protein sequence ID" value="PRX14883.1"/>
    <property type="molecule type" value="Genomic_DNA"/>
</dbReference>
<dbReference type="EMBL" id="JPJI01000032">
    <property type="protein sequence ID" value="KEZ92055.1"/>
    <property type="molecule type" value="Genomic_DNA"/>
</dbReference>
<evidence type="ECO:0000313" key="7">
    <source>
        <dbReference type="Proteomes" id="UP000028980"/>
    </source>
</evidence>
<protein>
    <submittedName>
        <fullName evidence="2 5">Acetyltransferase</fullName>
    </submittedName>
    <submittedName>
        <fullName evidence="4">GNAT family acetyltransferase</fullName>
    </submittedName>
</protein>
<dbReference type="AlphaFoldDB" id="A0A081D8N6"/>
<accession>A0A081D8N6</accession>
<evidence type="ECO:0000313" key="9">
    <source>
        <dbReference type="Proteomes" id="UP000239997"/>
    </source>
</evidence>
<dbReference type="Gene3D" id="3.40.630.30">
    <property type="match status" value="1"/>
</dbReference>
<evidence type="ECO:0000313" key="4">
    <source>
        <dbReference type="EMBL" id="KEZ92055.1"/>
    </source>
</evidence>
<evidence type="ECO:0000259" key="1">
    <source>
        <dbReference type="PROSITE" id="PS51186"/>
    </source>
</evidence>
<dbReference type="CDD" id="cd04301">
    <property type="entry name" value="NAT_SF"/>
    <property type="match status" value="1"/>
</dbReference>
<dbReference type="GO" id="GO:0016747">
    <property type="term" value="F:acyltransferase activity, transferring groups other than amino-acyl groups"/>
    <property type="evidence" value="ECO:0007669"/>
    <property type="project" value="InterPro"/>
</dbReference>
<comment type="caution">
    <text evidence="2">The sequence shown here is derived from an EMBL/GenBank/DDBJ whole genome shotgun (WGS) entry which is preliminary data.</text>
</comment>
<dbReference type="InterPro" id="IPR000182">
    <property type="entry name" value="GNAT_dom"/>
</dbReference>
<evidence type="ECO:0000313" key="8">
    <source>
        <dbReference type="Proteomes" id="UP000029226"/>
    </source>
</evidence>
<name>A0A081D8N6_NONUL</name>
<evidence type="ECO:0000313" key="3">
    <source>
        <dbReference type="EMBL" id="GAK99163.1"/>
    </source>
</evidence>
<dbReference type="InterPro" id="IPR016181">
    <property type="entry name" value="Acyl_CoA_acyltransferase"/>
</dbReference>
<gene>
    <name evidence="4" type="ORF">IL45_07840</name>
    <name evidence="2" type="ORF">JCM19296_860</name>
    <name evidence="3" type="ORF">JCM19314_3194</name>
    <name evidence="5" type="ORF">LY02_00092</name>
</gene>
<organism evidence="2 7">
    <name type="scientific">Nonlabens ulvanivorans</name>
    <name type="common">Persicivirga ulvanivorans</name>
    <dbReference type="NCBI Taxonomy" id="906888"/>
    <lineage>
        <taxon>Bacteria</taxon>
        <taxon>Pseudomonadati</taxon>
        <taxon>Bacteroidota</taxon>
        <taxon>Flavobacteriia</taxon>
        <taxon>Flavobacteriales</taxon>
        <taxon>Flavobacteriaceae</taxon>
        <taxon>Nonlabens</taxon>
    </lineage>
</organism>
<dbReference type="SUPFAM" id="SSF55729">
    <property type="entry name" value="Acyl-CoA N-acyltransferases (Nat)"/>
    <property type="match status" value="1"/>
</dbReference>
<dbReference type="Proteomes" id="UP000239997">
    <property type="component" value="Unassembled WGS sequence"/>
</dbReference>
<dbReference type="EMBL" id="BBMM01000001">
    <property type="protein sequence ID" value="GAK99163.1"/>
    <property type="molecule type" value="Genomic_DNA"/>
</dbReference>
<dbReference type="PROSITE" id="PS51186">
    <property type="entry name" value="GNAT"/>
    <property type="match status" value="1"/>
</dbReference>
<evidence type="ECO:0000313" key="2">
    <source>
        <dbReference type="EMBL" id="GAK75282.1"/>
    </source>
</evidence>
<dbReference type="Proteomes" id="UP000028531">
    <property type="component" value="Unassembled WGS sequence"/>
</dbReference>
<evidence type="ECO:0000313" key="6">
    <source>
        <dbReference type="Proteomes" id="UP000028531"/>
    </source>
</evidence>
<keyword evidence="9" id="KW-1185">Reference proteome</keyword>
<dbReference type="OrthoDB" id="2352823at2"/>
<keyword evidence="2" id="KW-0808">Transferase</keyword>
<dbReference type="Proteomes" id="UP000029226">
    <property type="component" value="Unassembled WGS sequence"/>
</dbReference>
<sequence>MMNLEIRNISGIETYPVRHPVLRAGRPITDCYFEGDDLNTTIHLGIFVEERLHGVATFLMNKDLNIEELISLEHQQCYQLRGMAIKAEIQGQQLGSQLINHAEEMLKNKNVLALWFNARESAVSFYKKKGYQIVSEPFEIATVGIHYKMYKAL</sequence>
<dbReference type="Proteomes" id="UP000028980">
    <property type="component" value="Unassembled WGS sequence"/>
</dbReference>
<proteinExistence type="predicted"/>
<reference evidence="7 8" key="1">
    <citation type="journal article" date="2014" name="Genome Announc.">
        <title>Draft Genome Sequences of Marine Flavobacterium Nonlabens Strains NR17, NR24, NR27, NR32, NR33, and Ara13.</title>
        <authorList>
            <person name="Nakanishi M."/>
            <person name="Meirelles P."/>
            <person name="Suzuki R."/>
            <person name="Takatani N."/>
            <person name="Mino S."/>
            <person name="Suda W."/>
            <person name="Oshima K."/>
            <person name="Hattori M."/>
            <person name="Ohkuma M."/>
            <person name="Hosokawa M."/>
            <person name="Miyashita K."/>
            <person name="Thompson F.L."/>
            <person name="Niwa A."/>
            <person name="Sawabe T."/>
            <person name="Sawabe T."/>
        </authorList>
    </citation>
    <scope>NUCLEOTIDE SEQUENCE [LARGE SCALE GENOMIC DNA]</scope>
    <source>
        <strain evidence="2">JCM 19296</strain>
        <strain evidence="3">JCM 19314</strain>
        <strain evidence="7">JCM19296</strain>
        <strain evidence="8">JCM19314</strain>
    </source>
</reference>